<dbReference type="OrthoDB" id="31543at2157"/>
<proteinExistence type="predicted"/>
<dbReference type="eggNOG" id="arCOG01568">
    <property type="taxonomic scope" value="Archaea"/>
</dbReference>
<feature type="transmembrane region" description="Helical" evidence="1">
    <location>
        <begin position="49"/>
        <end position="72"/>
    </location>
</feature>
<protein>
    <submittedName>
        <fullName evidence="3">MscS Mechanosensitive ion channel</fullName>
    </submittedName>
</protein>
<feature type="transmembrane region" description="Helical" evidence="1">
    <location>
        <begin position="92"/>
        <end position="113"/>
    </location>
</feature>
<dbReference type="InterPro" id="IPR045275">
    <property type="entry name" value="MscS_archaea/bacteria_type"/>
</dbReference>
<accession>E1QS95</accession>
<sequence>MGGSNVTVGVGRLVARLLLEWVLLAIIGALVYVLYINIVFYLLPTSWKGVLLTYDSVVRSVIIVTIGAVLVWDTGRRVGDYISRYDRVRGTVLKFILDTVLIVAVLIALAVTFEKFGLSVAAFSGTAVGIIVGLAAQQTLSNVIAGIVIIMTGRYKPGDRVTIVNWRYGIIRAMYPHEGLPNGFTGVIRNITLMFTEVISDGGWVYTIPNYVMLDALIIHRDVAPFKRIRARIDVPSSIDPWVFEERIKEALKDGRIKSIKVKVGETWQSSNLYQVIIEVLADGKADGEEIKDLVLREAVRIRNELSKQQ</sequence>
<evidence type="ECO:0000313" key="3">
    <source>
        <dbReference type="EMBL" id="ADN49488.1"/>
    </source>
</evidence>
<evidence type="ECO:0000259" key="2">
    <source>
        <dbReference type="Pfam" id="PF00924"/>
    </source>
</evidence>
<dbReference type="RefSeq" id="WP_013335213.1">
    <property type="nucleotide sequence ID" value="NC_014537.1"/>
</dbReference>
<dbReference type="PANTHER" id="PTHR30221:SF1">
    <property type="entry name" value="SMALL-CONDUCTANCE MECHANOSENSITIVE CHANNEL"/>
    <property type="match status" value="1"/>
</dbReference>
<dbReference type="Pfam" id="PF00924">
    <property type="entry name" value="MS_channel_2nd"/>
    <property type="match status" value="1"/>
</dbReference>
<keyword evidence="1" id="KW-0812">Transmembrane</keyword>
<feature type="domain" description="Mechanosensitive ion channel MscS" evidence="2">
    <location>
        <begin position="139"/>
        <end position="214"/>
    </location>
</feature>
<dbReference type="InterPro" id="IPR006685">
    <property type="entry name" value="MscS_channel_2nd"/>
</dbReference>
<keyword evidence="1" id="KW-1133">Transmembrane helix</keyword>
<dbReference type="EMBL" id="CP002100">
    <property type="protein sequence ID" value="ADN49488.1"/>
    <property type="molecule type" value="Genomic_DNA"/>
</dbReference>
<feature type="transmembrane region" description="Helical" evidence="1">
    <location>
        <begin position="125"/>
        <end position="150"/>
    </location>
</feature>
<dbReference type="GeneID" id="9750988"/>
<dbReference type="GO" id="GO:0008381">
    <property type="term" value="F:mechanosensitive monoatomic ion channel activity"/>
    <property type="evidence" value="ECO:0007669"/>
    <property type="project" value="InterPro"/>
</dbReference>
<dbReference type="STRING" id="572478.Vdis_0073"/>
<name>E1QS95_VULDI</name>
<dbReference type="SUPFAM" id="SSF50182">
    <property type="entry name" value="Sm-like ribonucleoproteins"/>
    <property type="match status" value="1"/>
</dbReference>
<dbReference type="Proteomes" id="UP000006681">
    <property type="component" value="Chromosome"/>
</dbReference>
<dbReference type="Gene3D" id="1.10.287.1260">
    <property type="match status" value="1"/>
</dbReference>
<keyword evidence="1" id="KW-0472">Membrane</keyword>
<feature type="transmembrane region" description="Helical" evidence="1">
    <location>
        <begin position="21"/>
        <end position="43"/>
    </location>
</feature>
<gene>
    <name evidence="3" type="ordered locus">Vdis_0073</name>
</gene>
<dbReference type="InterPro" id="IPR010920">
    <property type="entry name" value="LSM_dom_sf"/>
</dbReference>
<dbReference type="HOGENOM" id="CLU_074283_0_0_2"/>
<evidence type="ECO:0000256" key="1">
    <source>
        <dbReference type="SAM" id="Phobius"/>
    </source>
</evidence>
<dbReference type="AlphaFoldDB" id="E1QS95"/>
<evidence type="ECO:0000313" key="4">
    <source>
        <dbReference type="Proteomes" id="UP000006681"/>
    </source>
</evidence>
<reference evidence="3 4" key="1">
    <citation type="journal article" date="2010" name="Stand. Genomic Sci.">
        <title>Complete genome sequence of Vulcanisaeta distributa type strain (IC-017).</title>
        <authorList>
            <person name="Mavromatis K."/>
            <person name="Sikorski J."/>
            <person name="Pabst E."/>
            <person name="Teshima H."/>
            <person name="Lapidus A."/>
            <person name="Lucas S."/>
            <person name="Nolan M."/>
            <person name="Glavina Del Rio T."/>
            <person name="Cheng J.F."/>
            <person name="Bruce D."/>
            <person name="Goodwin L."/>
            <person name="Pitluck S."/>
            <person name="Liolios K."/>
            <person name="Ivanova N."/>
            <person name="Mikhailova N."/>
            <person name="Pati A."/>
            <person name="Chen A."/>
            <person name="Palaniappan K."/>
            <person name="Land M."/>
            <person name="Hauser L."/>
            <person name="Chang Y.J."/>
            <person name="Jeffries C.D."/>
            <person name="Rohde M."/>
            <person name="Spring S."/>
            <person name="Goker M."/>
            <person name="Wirth R."/>
            <person name="Woyke T."/>
            <person name="Bristow J."/>
            <person name="Eisen J.A."/>
            <person name="Markowitz V."/>
            <person name="Hugenholtz P."/>
            <person name="Klenk H.P."/>
            <person name="Kyrpides N.C."/>
        </authorList>
    </citation>
    <scope>NUCLEOTIDE SEQUENCE [LARGE SCALE GENOMIC DNA]</scope>
    <source>
        <strain evidence="4">DSM 14429 / JCM 11212 / NBRC 100878 / IC-017</strain>
    </source>
</reference>
<reference evidence="4" key="2">
    <citation type="journal article" date="2010" name="Stand. Genomic Sci.">
        <title>Complete genome sequence of Vulcanisaeta distributa type strain (IC-017T).</title>
        <authorList>
            <person name="Mavromatis K."/>
            <person name="Sikorski J."/>
            <person name="Pabst E."/>
            <person name="Teshima H."/>
            <person name="Lapidus A."/>
            <person name="Lucas S."/>
            <person name="Nolan M."/>
            <person name="Glavina Del Rio T."/>
            <person name="Cheng J."/>
            <person name="Bruce D."/>
            <person name="Goodwin L."/>
            <person name="Pitluck S."/>
            <person name="Liolios K."/>
            <person name="Ivanova N."/>
            <person name="Mikhailova N."/>
            <person name="Pati A."/>
            <person name="Chen A."/>
            <person name="Palaniappan K."/>
            <person name="Land M."/>
            <person name="Hauser L."/>
            <person name="Chang Y."/>
            <person name="Jeffries C."/>
            <person name="Rohde M."/>
            <person name="Spring S."/>
            <person name="Goker M."/>
            <person name="Wirth R."/>
            <person name="Woyke T."/>
            <person name="Bristow J."/>
            <person name="Eisen J."/>
            <person name="Markowitz V."/>
            <person name="Hugenholtz P."/>
            <person name="Klenk H."/>
            <person name="Kyrpides N."/>
        </authorList>
    </citation>
    <scope>NUCLEOTIDE SEQUENCE [LARGE SCALE GENOMIC DNA]</scope>
    <source>
        <strain evidence="4">DSM 14429 / JCM 11212 / NBRC 100878 / IC-017</strain>
    </source>
</reference>
<dbReference type="PANTHER" id="PTHR30221">
    <property type="entry name" value="SMALL-CONDUCTANCE MECHANOSENSITIVE CHANNEL"/>
    <property type="match status" value="1"/>
</dbReference>
<dbReference type="KEGG" id="vdi:Vdis_0073"/>
<organism evidence="3 4">
    <name type="scientific">Vulcanisaeta distributa (strain DSM 14429 / JCM 11212 / NBRC 100878 / IC-017)</name>
    <dbReference type="NCBI Taxonomy" id="572478"/>
    <lineage>
        <taxon>Archaea</taxon>
        <taxon>Thermoproteota</taxon>
        <taxon>Thermoprotei</taxon>
        <taxon>Thermoproteales</taxon>
        <taxon>Thermoproteaceae</taxon>
        <taxon>Vulcanisaeta</taxon>
    </lineage>
</organism>
<keyword evidence="4" id="KW-1185">Reference proteome</keyword>
<dbReference type="GO" id="GO:0016020">
    <property type="term" value="C:membrane"/>
    <property type="evidence" value="ECO:0007669"/>
    <property type="project" value="InterPro"/>
</dbReference>